<evidence type="ECO:0000313" key="2">
    <source>
        <dbReference type="EMBL" id="KIC96037.1"/>
    </source>
</evidence>
<dbReference type="STRING" id="1349421.OI18_02305"/>
<gene>
    <name evidence="2" type="ORF">OI18_02305</name>
</gene>
<dbReference type="PROSITE" id="PS51257">
    <property type="entry name" value="PROKAR_LIPOPROTEIN"/>
    <property type="match status" value="1"/>
</dbReference>
<organism evidence="2 3">
    <name type="scientific">Flavihumibacter solisilvae</name>
    <dbReference type="NCBI Taxonomy" id="1349421"/>
    <lineage>
        <taxon>Bacteria</taxon>
        <taxon>Pseudomonadati</taxon>
        <taxon>Bacteroidota</taxon>
        <taxon>Chitinophagia</taxon>
        <taxon>Chitinophagales</taxon>
        <taxon>Chitinophagaceae</taxon>
        <taxon>Flavihumibacter</taxon>
    </lineage>
</organism>
<dbReference type="AlphaFoldDB" id="A0A0C1L7A8"/>
<protein>
    <recommendedName>
        <fullName evidence="4">Quinol oxidase subunit 4</fullName>
    </recommendedName>
</protein>
<proteinExistence type="predicted"/>
<feature type="compositionally biased region" description="Basic residues" evidence="1">
    <location>
        <begin position="60"/>
        <end position="69"/>
    </location>
</feature>
<accession>A0A0C1L7A8</accession>
<comment type="caution">
    <text evidence="2">The sequence shown here is derived from an EMBL/GenBank/DDBJ whole genome shotgun (WGS) entry which is preliminary data.</text>
</comment>
<sequence length="69" mass="7685">MTIRTVLATIAIASIAFTACTRKTVVIRDHHHHHSKPLPPGQAKKVYGSKSAKPYAPGQQKKHKHKHKD</sequence>
<keyword evidence="3" id="KW-1185">Reference proteome</keyword>
<reference evidence="2 3" key="1">
    <citation type="submission" date="2014-11" db="EMBL/GenBank/DDBJ databases">
        <title>Genome sequence of Flavihumibacter solisilvae 3-3.</title>
        <authorList>
            <person name="Zhou G."/>
            <person name="Li M."/>
            <person name="Wang G."/>
        </authorList>
    </citation>
    <scope>NUCLEOTIDE SEQUENCE [LARGE SCALE GENOMIC DNA]</scope>
    <source>
        <strain evidence="2 3">3-3</strain>
    </source>
</reference>
<dbReference type="EMBL" id="JSVC01000002">
    <property type="protein sequence ID" value="KIC96037.1"/>
    <property type="molecule type" value="Genomic_DNA"/>
</dbReference>
<dbReference type="RefSeq" id="WP_039136795.1">
    <property type="nucleotide sequence ID" value="NZ_JSVC01000002.1"/>
</dbReference>
<name>A0A0C1L7A8_9BACT</name>
<dbReference type="Proteomes" id="UP000031408">
    <property type="component" value="Unassembled WGS sequence"/>
</dbReference>
<evidence type="ECO:0000256" key="1">
    <source>
        <dbReference type="SAM" id="MobiDB-lite"/>
    </source>
</evidence>
<evidence type="ECO:0000313" key="3">
    <source>
        <dbReference type="Proteomes" id="UP000031408"/>
    </source>
</evidence>
<feature type="region of interest" description="Disordered" evidence="1">
    <location>
        <begin position="28"/>
        <end position="69"/>
    </location>
</feature>
<dbReference type="OrthoDB" id="680152at2"/>
<evidence type="ECO:0008006" key="4">
    <source>
        <dbReference type="Google" id="ProtNLM"/>
    </source>
</evidence>